<feature type="non-terminal residue" evidence="5">
    <location>
        <position position="280"/>
    </location>
</feature>
<dbReference type="CDD" id="cd01561">
    <property type="entry name" value="CBS_like"/>
    <property type="match status" value="1"/>
</dbReference>
<evidence type="ECO:0000256" key="3">
    <source>
        <dbReference type="ARBA" id="ARBA00022898"/>
    </source>
</evidence>
<accession>A0A7R8XD95</accession>
<evidence type="ECO:0000256" key="1">
    <source>
        <dbReference type="ARBA" id="ARBA00001933"/>
    </source>
</evidence>
<keyword evidence="3" id="KW-0663">Pyridoxal phosphate</keyword>
<evidence type="ECO:0000313" key="6">
    <source>
        <dbReference type="Proteomes" id="UP000677054"/>
    </source>
</evidence>
<organism evidence="5">
    <name type="scientific">Darwinula stevensoni</name>
    <dbReference type="NCBI Taxonomy" id="69355"/>
    <lineage>
        <taxon>Eukaryota</taxon>
        <taxon>Metazoa</taxon>
        <taxon>Ecdysozoa</taxon>
        <taxon>Arthropoda</taxon>
        <taxon>Crustacea</taxon>
        <taxon>Oligostraca</taxon>
        <taxon>Ostracoda</taxon>
        <taxon>Podocopa</taxon>
        <taxon>Podocopida</taxon>
        <taxon>Darwinulocopina</taxon>
        <taxon>Darwinuloidea</taxon>
        <taxon>Darwinulidae</taxon>
        <taxon>Darwinula</taxon>
    </lineage>
</organism>
<dbReference type="EMBL" id="LR901250">
    <property type="protein sequence ID" value="CAD7248179.1"/>
    <property type="molecule type" value="Genomic_DNA"/>
</dbReference>
<evidence type="ECO:0000256" key="2">
    <source>
        <dbReference type="ARBA" id="ARBA00007103"/>
    </source>
</evidence>
<dbReference type="Pfam" id="PF00291">
    <property type="entry name" value="PALP"/>
    <property type="match status" value="1"/>
</dbReference>
<dbReference type="FunFam" id="3.40.50.1100:FF:000003">
    <property type="entry name" value="Cystathionine beta-synthase"/>
    <property type="match status" value="1"/>
</dbReference>
<sequence length="280" mass="30725">MVGVYNDVLELIGNTPMIRLNKITKNYLGEFYAKVESFNPGHSTKDRIALYIIEKAEKDGLIKPGGTIVETTSGNTGFSVAMVSIIKGYKCILAVSDKTKLEKISFLKALGAKIHVCPSDVASDDPRSYYETAKKIANETPGSLYINQYFNELNIEAHYNTTGAEIWEQTQGKITHLIACVGTGGTISGSAKFLKEKNPNIKIIGVDAEGSVNDEQSAYTTKEIALKEGLMVGYTSGAAMQALKQISTEFTKDSFVVIIFPDHGSRYMSKVFSDDWMNEQ</sequence>
<gene>
    <name evidence="5" type="ORF">DSTB1V02_LOCUS7999</name>
</gene>
<dbReference type="InterPro" id="IPR036052">
    <property type="entry name" value="TrpB-like_PALP_sf"/>
</dbReference>
<dbReference type="SUPFAM" id="SSF53686">
    <property type="entry name" value="Tryptophan synthase beta subunit-like PLP-dependent enzymes"/>
    <property type="match status" value="1"/>
</dbReference>
<dbReference type="EMBL" id="CAJPEV010001733">
    <property type="protein sequence ID" value="CAG0894094.1"/>
    <property type="molecule type" value="Genomic_DNA"/>
</dbReference>
<proteinExistence type="inferred from homology"/>
<name>A0A7R8XD95_9CRUS</name>
<feature type="domain" description="Tryptophan synthase beta chain-like PALP" evidence="4">
    <location>
        <begin position="9"/>
        <end position="211"/>
    </location>
</feature>
<dbReference type="Gene3D" id="3.40.50.1100">
    <property type="match status" value="3"/>
</dbReference>
<reference evidence="5" key="1">
    <citation type="submission" date="2020-11" db="EMBL/GenBank/DDBJ databases">
        <authorList>
            <person name="Tran Van P."/>
        </authorList>
    </citation>
    <scope>NUCLEOTIDE SEQUENCE</scope>
</reference>
<dbReference type="InterPro" id="IPR050214">
    <property type="entry name" value="Cys_Synth/Cystath_Beta-Synth"/>
</dbReference>
<protein>
    <recommendedName>
        <fullName evidence="4">Tryptophan synthase beta chain-like PALP domain-containing protein</fullName>
    </recommendedName>
</protein>
<evidence type="ECO:0000313" key="5">
    <source>
        <dbReference type="EMBL" id="CAD7248179.1"/>
    </source>
</evidence>
<dbReference type="AlphaFoldDB" id="A0A7R8XD95"/>
<evidence type="ECO:0000259" key="4">
    <source>
        <dbReference type="Pfam" id="PF00291"/>
    </source>
</evidence>
<dbReference type="PANTHER" id="PTHR10314">
    <property type="entry name" value="CYSTATHIONINE BETA-SYNTHASE"/>
    <property type="match status" value="1"/>
</dbReference>
<dbReference type="OrthoDB" id="10259545at2759"/>
<comment type="similarity">
    <text evidence="2">Belongs to the cysteine synthase/cystathionine beta-synthase family.</text>
</comment>
<dbReference type="InterPro" id="IPR001926">
    <property type="entry name" value="TrpB-like_PALP"/>
</dbReference>
<comment type="cofactor">
    <cofactor evidence="1">
        <name>pyridoxal 5'-phosphate</name>
        <dbReference type="ChEBI" id="CHEBI:597326"/>
    </cofactor>
</comment>
<keyword evidence="6" id="KW-1185">Reference proteome</keyword>
<dbReference type="Proteomes" id="UP000677054">
    <property type="component" value="Unassembled WGS sequence"/>
</dbReference>
<dbReference type="GO" id="GO:0019344">
    <property type="term" value="P:cysteine biosynthetic process"/>
    <property type="evidence" value="ECO:0007669"/>
    <property type="project" value="UniProtKB-ARBA"/>
</dbReference>